<reference evidence="1" key="1">
    <citation type="submission" date="2022-08" db="EMBL/GenBank/DDBJ databases">
        <title>Genome Sequence of Pycnoporus sanguineus.</title>
        <authorList>
            <person name="Buettner E."/>
        </authorList>
    </citation>
    <scope>NUCLEOTIDE SEQUENCE</scope>
    <source>
        <strain evidence="1">CG-C14</strain>
    </source>
</reference>
<proteinExistence type="predicted"/>
<evidence type="ECO:0000313" key="1">
    <source>
        <dbReference type="EMBL" id="KAJ3016270.1"/>
    </source>
</evidence>
<organism evidence="1 2">
    <name type="scientific">Trametes sanguinea</name>
    <dbReference type="NCBI Taxonomy" id="158606"/>
    <lineage>
        <taxon>Eukaryota</taxon>
        <taxon>Fungi</taxon>
        <taxon>Dikarya</taxon>
        <taxon>Basidiomycota</taxon>
        <taxon>Agaricomycotina</taxon>
        <taxon>Agaricomycetes</taxon>
        <taxon>Polyporales</taxon>
        <taxon>Polyporaceae</taxon>
        <taxon>Trametes</taxon>
    </lineage>
</organism>
<accession>A0ACC1Q9I0</accession>
<comment type="caution">
    <text evidence="1">The sequence shown here is derived from an EMBL/GenBank/DDBJ whole genome shotgun (WGS) entry which is preliminary data.</text>
</comment>
<name>A0ACC1Q9I0_9APHY</name>
<evidence type="ECO:0000313" key="2">
    <source>
        <dbReference type="Proteomes" id="UP001144978"/>
    </source>
</evidence>
<keyword evidence="2" id="KW-1185">Reference proteome</keyword>
<gene>
    <name evidence="1" type="ORF">NUW54_g840</name>
</gene>
<dbReference type="EMBL" id="JANSHE010000124">
    <property type="protein sequence ID" value="KAJ3016270.1"/>
    <property type="molecule type" value="Genomic_DNA"/>
</dbReference>
<sequence>MSDERVSTYEWRKVNVTRARLETRETCPVAPSSTIPIARRLRKQRWERLSWKGRERELANVRTPYAQHLPCVPRRPKTFYVDGKYAADVNLRESIVALLDLADEQLECNALVIALERSSPVLGDLLHSLMYVGGTVVTKPPFPVDPSYVLVGMEI</sequence>
<protein>
    <submittedName>
        <fullName evidence="1">Uncharacterized protein</fullName>
    </submittedName>
</protein>
<dbReference type="Proteomes" id="UP001144978">
    <property type="component" value="Unassembled WGS sequence"/>
</dbReference>